<gene>
    <name evidence="1" type="ORF">LTRI10_LOCUS17272</name>
</gene>
<organism evidence="1 2">
    <name type="scientific">Linum trigynum</name>
    <dbReference type="NCBI Taxonomy" id="586398"/>
    <lineage>
        <taxon>Eukaryota</taxon>
        <taxon>Viridiplantae</taxon>
        <taxon>Streptophyta</taxon>
        <taxon>Embryophyta</taxon>
        <taxon>Tracheophyta</taxon>
        <taxon>Spermatophyta</taxon>
        <taxon>Magnoliopsida</taxon>
        <taxon>eudicotyledons</taxon>
        <taxon>Gunneridae</taxon>
        <taxon>Pentapetalae</taxon>
        <taxon>rosids</taxon>
        <taxon>fabids</taxon>
        <taxon>Malpighiales</taxon>
        <taxon>Linaceae</taxon>
        <taxon>Linum</taxon>
    </lineage>
</organism>
<accession>A0AAV2DNL9</accession>
<name>A0AAV2DNL9_9ROSI</name>
<dbReference type="AlphaFoldDB" id="A0AAV2DNL9"/>
<sequence length="73" mass="8086">MNRRGAEFDGGNRFTRGGDGLRIGEAGKRFKIWRIGGGLLGEKKRGLGSRLMVIDDGRRGGELLEEKKRVRGD</sequence>
<protein>
    <submittedName>
        <fullName evidence="1">Uncharacterized protein</fullName>
    </submittedName>
</protein>
<evidence type="ECO:0000313" key="2">
    <source>
        <dbReference type="Proteomes" id="UP001497516"/>
    </source>
</evidence>
<proteinExistence type="predicted"/>
<dbReference type="EMBL" id="OZ034816">
    <property type="protein sequence ID" value="CAL1375479.1"/>
    <property type="molecule type" value="Genomic_DNA"/>
</dbReference>
<keyword evidence="2" id="KW-1185">Reference proteome</keyword>
<evidence type="ECO:0000313" key="1">
    <source>
        <dbReference type="EMBL" id="CAL1375479.1"/>
    </source>
</evidence>
<reference evidence="1 2" key="1">
    <citation type="submission" date="2024-04" db="EMBL/GenBank/DDBJ databases">
        <authorList>
            <person name="Fracassetti M."/>
        </authorList>
    </citation>
    <scope>NUCLEOTIDE SEQUENCE [LARGE SCALE GENOMIC DNA]</scope>
</reference>
<dbReference type="Proteomes" id="UP001497516">
    <property type="component" value="Chromosome 3"/>
</dbReference>